<dbReference type="PANTHER" id="PTHR15020">
    <property type="entry name" value="FLAVIN REDUCTASE-RELATED"/>
    <property type="match status" value="1"/>
</dbReference>
<gene>
    <name evidence="2" type="ORF">ACA1_190390</name>
</gene>
<organism evidence="2 3">
    <name type="scientific">Acanthamoeba castellanii (strain ATCC 30010 / Neff)</name>
    <dbReference type="NCBI Taxonomy" id="1257118"/>
    <lineage>
        <taxon>Eukaryota</taxon>
        <taxon>Amoebozoa</taxon>
        <taxon>Discosea</taxon>
        <taxon>Longamoebia</taxon>
        <taxon>Centramoebida</taxon>
        <taxon>Acanthamoebidae</taxon>
        <taxon>Acanthamoeba</taxon>
    </lineage>
</organism>
<dbReference type="KEGG" id="acan:ACA1_190390"/>
<proteinExistence type="predicted"/>
<accession>L8GE74</accession>
<dbReference type="OMA" id="NSGFKGQ"/>
<dbReference type="AlphaFoldDB" id="L8GE74"/>
<dbReference type="VEuPathDB" id="AmoebaDB:ACA1_190390"/>
<sequence length="257" mass="27268">MERPKRLVLVVGGTGGVGRHVVRGLLREVGDGASPRWGVRVLSRNANRARELFAKTSDEALQEVEVVEGDTASNKGLTEATAGVDAIICASGGSGLGSNSPKQVDFVGVGHLVAAATSSGVKTFVLVSSAGITQGMMGLSMNLFAGNYAKWKKRGEEVVRESGLDYTIVRPTWLTDGDDSLNGVEVSQGDTVSVMKTRVNRSAVAEACCASLSHRDLVGRVTFELIGVPTRRAEDHAVDWRDLFEGLNRATPREISS</sequence>
<dbReference type="RefSeq" id="XP_004333345.1">
    <property type="nucleotide sequence ID" value="XM_004333297.1"/>
</dbReference>
<feature type="domain" description="NAD(P)-binding" evidence="1">
    <location>
        <begin position="12"/>
        <end position="214"/>
    </location>
</feature>
<dbReference type="Pfam" id="PF13460">
    <property type="entry name" value="NAD_binding_10"/>
    <property type="match status" value="1"/>
</dbReference>
<evidence type="ECO:0000259" key="1">
    <source>
        <dbReference type="Pfam" id="PF13460"/>
    </source>
</evidence>
<dbReference type="GeneID" id="14911768"/>
<evidence type="ECO:0000313" key="3">
    <source>
        <dbReference type="Proteomes" id="UP000011083"/>
    </source>
</evidence>
<dbReference type="PANTHER" id="PTHR15020:SF50">
    <property type="entry name" value="UPF0659 PROTEIN YMR090W"/>
    <property type="match status" value="1"/>
</dbReference>
<dbReference type="InterPro" id="IPR036291">
    <property type="entry name" value="NAD(P)-bd_dom_sf"/>
</dbReference>
<dbReference type="STRING" id="1257118.L8GE74"/>
<protein>
    <submittedName>
        <fullName evidence="2">NADbinding domain 4 domain containing protein</fullName>
    </submittedName>
</protein>
<keyword evidence="3" id="KW-1185">Reference proteome</keyword>
<dbReference type="OrthoDB" id="419598at2759"/>
<dbReference type="EMBL" id="KB008154">
    <property type="protein sequence ID" value="ELR11332.1"/>
    <property type="molecule type" value="Genomic_DNA"/>
</dbReference>
<dbReference type="SUPFAM" id="SSF51735">
    <property type="entry name" value="NAD(P)-binding Rossmann-fold domains"/>
    <property type="match status" value="1"/>
</dbReference>
<dbReference type="Proteomes" id="UP000011083">
    <property type="component" value="Unassembled WGS sequence"/>
</dbReference>
<dbReference type="Gene3D" id="3.40.50.720">
    <property type="entry name" value="NAD(P)-binding Rossmann-like Domain"/>
    <property type="match status" value="1"/>
</dbReference>
<dbReference type="InterPro" id="IPR016040">
    <property type="entry name" value="NAD(P)-bd_dom"/>
</dbReference>
<reference evidence="2 3" key="1">
    <citation type="journal article" date="2013" name="Genome Biol.">
        <title>Genome of Acanthamoeba castellanii highlights extensive lateral gene transfer and early evolution of tyrosine kinase signaling.</title>
        <authorList>
            <person name="Clarke M."/>
            <person name="Lohan A.J."/>
            <person name="Liu B."/>
            <person name="Lagkouvardos I."/>
            <person name="Roy S."/>
            <person name="Zafar N."/>
            <person name="Bertelli C."/>
            <person name="Schilde C."/>
            <person name="Kianianmomeni A."/>
            <person name="Burglin T.R."/>
            <person name="Frech C."/>
            <person name="Turcotte B."/>
            <person name="Kopec K.O."/>
            <person name="Synnott J.M."/>
            <person name="Choo C."/>
            <person name="Paponov I."/>
            <person name="Finkler A."/>
            <person name="Soon Heng Tan C."/>
            <person name="Hutchins A.P."/>
            <person name="Weinmeier T."/>
            <person name="Rattei T."/>
            <person name="Chu J.S."/>
            <person name="Gimenez G."/>
            <person name="Irimia M."/>
            <person name="Rigden D.J."/>
            <person name="Fitzpatrick D.A."/>
            <person name="Lorenzo-Morales J."/>
            <person name="Bateman A."/>
            <person name="Chiu C.H."/>
            <person name="Tang P."/>
            <person name="Hegemann P."/>
            <person name="Fromm H."/>
            <person name="Raoult D."/>
            <person name="Greub G."/>
            <person name="Miranda-Saavedra D."/>
            <person name="Chen N."/>
            <person name="Nash P."/>
            <person name="Ginger M.L."/>
            <person name="Horn M."/>
            <person name="Schaap P."/>
            <person name="Caler L."/>
            <person name="Loftus B."/>
        </authorList>
    </citation>
    <scope>NUCLEOTIDE SEQUENCE [LARGE SCALE GENOMIC DNA]</scope>
    <source>
        <strain evidence="2 3">Neff</strain>
    </source>
</reference>
<name>L8GE74_ACACF</name>
<evidence type="ECO:0000313" key="2">
    <source>
        <dbReference type="EMBL" id="ELR11332.1"/>
    </source>
</evidence>